<name>A0A0K0DYT8_STRER</name>
<feature type="transmembrane region" description="Helical" evidence="1">
    <location>
        <begin position="490"/>
        <end position="509"/>
    </location>
</feature>
<feature type="transmembrane region" description="Helical" evidence="1">
    <location>
        <begin position="585"/>
        <end position="610"/>
    </location>
</feature>
<sequence>MTNENIEAENPNSIIVVGSEKNSSDKETFNNNNKKKIEGGIINKMFPGKKRYVILCASIIGLCSLFSNILTIGFGLRCMTKEFYHFEDFNVSLGIDIFEKIDFDSIDIDNVPKINFSFTTTTTQASIIPDFKFEIKTPSVGFNKETFKLMTDHPEIFQKILKTIVIEGSKLAVDLTAKALDPRKIDWTNLVNGFNLTNFDPSVVRQFKDFVSKHIDSLRHFEKDSNITYLRPPKVEDITIDKINWRGDVNGKIKIIDKLAPFTFLEYEKHLILGSVGFGVLLFFYPVCVLLKKLGVRKTITLCCLLSAFFIALFPIMAKLNIIGIIIIQILLGGCFSCTFPSLALITESWATLSEKNVFYSLLTLCFPLGAIIAYPFGGFYCSTTFGYELMFGSSSILTLITTIYFWVTYKNSPGESTLITVTEQRLIENGKPIDGRRKHNKEKIPIREIINNWQTLTLILLIIATFAIYNLIFNISPNYLFNDEENCNILTSLIYSILALTIFICSIYNDNKSEVIGKDLEPTKRIKILLLFTFLSIGLLISLLTFDWVILDSIKIILMFIIGICLSFNGATFIKCITEISRQYLYFISVLLQFGSGIGLIIIEIFFFIVGDINYIYLVVGILTIITGINGYLKLKYEAAQFTKVVDTRLPKGESELSKAIIKSEIEDTI</sequence>
<keyword evidence="1" id="KW-0472">Membrane</keyword>
<feature type="transmembrane region" description="Helical" evidence="1">
    <location>
        <begin position="52"/>
        <end position="76"/>
    </location>
</feature>
<evidence type="ECO:0000313" key="3">
    <source>
        <dbReference type="WBParaSite" id="SSTP_0000240400.1"/>
    </source>
</evidence>
<dbReference type="Gene3D" id="1.20.1250.20">
    <property type="entry name" value="MFS general substrate transporter like domains"/>
    <property type="match status" value="1"/>
</dbReference>
<evidence type="ECO:0000256" key="1">
    <source>
        <dbReference type="SAM" id="Phobius"/>
    </source>
</evidence>
<dbReference type="CDD" id="cd06174">
    <property type="entry name" value="MFS"/>
    <property type="match status" value="1"/>
</dbReference>
<feature type="transmembrane region" description="Helical" evidence="1">
    <location>
        <begin position="557"/>
        <end position="578"/>
    </location>
</feature>
<dbReference type="WBParaSite" id="TCONS_00006576.p1">
    <property type="protein sequence ID" value="TCONS_00006576.p1"/>
    <property type="gene ID" value="XLOC_004711"/>
</dbReference>
<feature type="transmembrane region" description="Helical" evidence="1">
    <location>
        <begin position="529"/>
        <end position="551"/>
    </location>
</feature>
<dbReference type="PANTHER" id="PTHR45757">
    <property type="entry name" value="PROTEIN CBG23364-RELATED"/>
    <property type="match status" value="1"/>
</dbReference>
<dbReference type="STRING" id="6248.A0A0K0DYT8"/>
<dbReference type="GO" id="GO:0022857">
    <property type="term" value="F:transmembrane transporter activity"/>
    <property type="evidence" value="ECO:0007669"/>
    <property type="project" value="InterPro"/>
</dbReference>
<dbReference type="WBParaSite" id="SSTP_0000240400.1">
    <property type="protein sequence ID" value="SSTP_0000240400.1"/>
    <property type="gene ID" value="SSTP_0000240400"/>
</dbReference>
<protein>
    <submittedName>
        <fullName evidence="4">Major facilitator superfamily (MFS) profile domain-containing protein</fullName>
    </submittedName>
</protein>
<dbReference type="Pfam" id="PF07690">
    <property type="entry name" value="MFS_1"/>
    <property type="match status" value="1"/>
</dbReference>
<feature type="transmembrane region" description="Helical" evidence="1">
    <location>
        <begin position="390"/>
        <end position="408"/>
    </location>
</feature>
<dbReference type="InterPro" id="IPR036259">
    <property type="entry name" value="MFS_trans_sf"/>
</dbReference>
<feature type="transmembrane region" description="Helical" evidence="1">
    <location>
        <begin position="299"/>
        <end position="316"/>
    </location>
</feature>
<reference evidence="3" key="1">
    <citation type="submission" date="2015-08" db="UniProtKB">
        <authorList>
            <consortium name="WormBaseParasite"/>
        </authorList>
    </citation>
    <scope>IDENTIFICATION</scope>
</reference>
<organism evidence="3">
    <name type="scientific">Strongyloides stercoralis</name>
    <name type="common">Threadworm</name>
    <dbReference type="NCBI Taxonomy" id="6248"/>
    <lineage>
        <taxon>Eukaryota</taxon>
        <taxon>Metazoa</taxon>
        <taxon>Ecdysozoa</taxon>
        <taxon>Nematoda</taxon>
        <taxon>Chromadorea</taxon>
        <taxon>Rhabditida</taxon>
        <taxon>Tylenchina</taxon>
        <taxon>Panagrolaimomorpha</taxon>
        <taxon>Strongyloidoidea</taxon>
        <taxon>Strongyloididae</taxon>
        <taxon>Strongyloides</taxon>
    </lineage>
</organism>
<accession>A0A0K0DYT8</accession>
<dbReference type="SUPFAM" id="SSF103473">
    <property type="entry name" value="MFS general substrate transporter"/>
    <property type="match status" value="1"/>
</dbReference>
<keyword evidence="2" id="KW-1185">Reference proteome</keyword>
<feature type="transmembrane region" description="Helical" evidence="1">
    <location>
        <begin position="616"/>
        <end position="634"/>
    </location>
</feature>
<evidence type="ECO:0000313" key="4">
    <source>
        <dbReference type="WBParaSite" id="TCONS_00006576.p1"/>
    </source>
</evidence>
<keyword evidence="1" id="KW-0812">Transmembrane</keyword>
<dbReference type="AlphaFoldDB" id="A0A0K0DYT8"/>
<dbReference type="InterPro" id="IPR011701">
    <property type="entry name" value="MFS"/>
</dbReference>
<keyword evidence="1" id="KW-1133">Transmembrane helix</keyword>
<proteinExistence type="predicted"/>
<feature type="transmembrane region" description="Helical" evidence="1">
    <location>
        <begin position="322"/>
        <end position="346"/>
    </location>
</feature>
<feature type="transmembrane region" description="Helical" evidence="1">
    <location>
        <begin position="271"/>
        <end position="292"/>
    </location>
</feature>
<evidence type="ECO:0000313" key="2">
    <source>
        <dbReference type="Proteomes" id="UP000035681"/>
    </source>
</evidence>
<feature type="transmembrane region" description="Helical" evidence="1">
    <location>
        <begin position="358"/>
        <end position="378"/>
    </location>
</feature>
<dbReference type="GO" id="GO:0016020">
    <property type="term" value="C:membrane"/>
    <property type="evidence" value="ECO:0007669"/>
    <property type="project" value="TreeGrafter"/>
</dbReference>
<dbReference type="Proteomes" id="UP000035681">
    <property type="component" value="Unplaced"/>
</dbReference>
<feature type="transmembrane region" description="Helical" evidence="1">
    <location>
        <begin position="450"/>
        <end position="470"/>
    </location>
</feature>